<feature type="compositionally biased region" description="Low complexity" evidence="1">
    <location>
        <begin position="77"/>
        <end position="89"/>
    </location>
</feature>
<feature type="signal peptide" evidence="2">
    <location>
        <begin position="1"/>
        <end position="20"/>
    </location>
</feature>
<organism evidence="3 4">
    <name type="scientific">Dorcoceras hygrometricum</name>
    <dbReference type="NCBI Taxonomy" id="472368"/>
    <lineage>
        <taxon>Eukaryota</taxon>
        <taxon>Viridiplantae</taxon>
        <taxon>Streptophyta</taxon>
        <taxon>Embryophyta</taxon>
        <taxon>Tracheophyta</taxon>
        <taxon>Spermatophyta</taxon>
        <taxon>Magnoliopsida</taxon>
        <taxon>eudicotyledons</taxon>
        <taxon>Gunneridae</taxon>
        <taxon>Pentapetalae</taxon>
        <taxon>asterids</taxon>
        <taxon>lamiids</taxon>
        <taxon>Lamiales</taxon>
        <taxon>Gesneriaceae</taxon>
        <taxon>Didymocarpoideae</taxon>
        <taxon>Trichosporeae</taxon>
        <taxon>Loxocarpinae</taxon>
        <taxon>Dorcoceras</taxon>
    </lineage>
</organism>
<keyword evidence="2" id="KW-0732">Signal</keyword>
<dbReference type="Proteomes" id="UP000250235">
    <property type="component" value="Unassembled WGS sequence"/>
</dbReference>
<evidence type="ECO:0000256" key="1">
    <source>
        <dbReference type="SAM" id="MobiDB-lite"/>
    </source>
</evidence>
<feature type="compositionally biased region" description="Low complexity" evidence="1">
    <location>
        <begin position="17"/>
        <end position="28"/>
    </location>
</feature>
<dbReference type="AlphaFoldDB" id="A0A2Z7D209"/>
<feature type="chain" id="PRO_5016354601" evidence="2">
    <location>
        <begin position="21"/>
        <end position="152"/>
    </location>
</feature>
<evidence type="ECO:0000313" key="3">
    <source>
        <dbReference type="EMBL" id="KZV53050.1"/>
    </source>
</evidence>
<feature type="compositionally biased region" description="Basic residues" evidence="1">
    <location>
        <begin position="63"/>
        <end position="76"/>
    </location>
</feature>
<accession>A0A2Z7D209</accession>
<feature type="region of interest" description="Disordered" evidence="1">
    <location>
        <begin position="106"/>
        <end position="152"/>
    </location>
</feature>
<feature type="region of interest" description="Disordered" evidence="1">
    <location>
        <begin position="17"/>
        <end position="92"/>
    </location>
</feature>
<sequence>MNRLVWLLRLVLTLRESSNTSRRNPSSPQVAQSSHPVVQGAQPSQYVQSSQPPQQIAQQFGHQRFRPRGKQFKKKSGSSSSGSGSSSSGVTKVEYCSQCGGRHLTTQCGRGGSSIGRSAFPVQQQRLGEPQFRPFQQPGPSRFGQFSHPQFS</sequence>
<gene>
    <name evidence="3" type="ORF">F511_23523</name>
</gene>
<proteinExistence type="predicted"/>
<protein>
    <submittedName>
        <fullName evidence="3">Uncharacterized protein</fullName>
    </submittedName>
</protein>
<reference evidence="3 4" key="1">
    <citation type="journal article" date="2015" name="Proc. Natl. Acad. Sci. U.S.A.">
        <title>The resurrection genome of Boea hygrometrica: A blueprint for survival of dehydration.</title>
        <authorList>
            <person name="Xiao L."/>
            <person name="Yang G."/>
            <person name="Zhang L."/>
            <person name="Yang X."/>
            <person name="Zhao S."/>
            <person name="Ji Z."/>
            <person name="Zhou Q."/>
            <person name="Hu M."/>
            <person name="Wang Y."/>
            <person name="Chen M."/>
            <person name="Xu Y."/>
            <person name="Jin H."/>
            <person name="Xiao X."/>
            <person name="Hu G."/>
            <person name="Bao F."/>
            <person name="Hu Y."/>
            <person name="Wan P."/>
            <person name="Li L."/>
            <person name="Deng X."/>
            <person name="Kuang T."/>
            <person name="Xiang C."/>
            <person name="Zhu J.K."/>
            <person name="Oliver M.J."/>
            <person name="He Y."/>
        </authorList>
    </citation>
    <scope>NUCLEOTIDE SEQUENCE [LARGE SCALE GENOMIC DNA]</scope>
    <source>
        <strain evidence="4">cv. XS01</strain>
    </source>
</reference>
<evidence type="ECO:0000256" key="2">
    <source>
        <dbReference type="SAM" id="SignalP"/>
    </source>
</evidence>
<name>A0A2Z7D209_9LAMI</name>
<dbReference type="OrthoDB" id="786614at2759"/>
<evidence type="ECO:0000313" key="4">
    <source>
        <dbReference type="Proteomes" id="UP000250235"/>
    </source>
</evidence>
<feature type="compositionally biased region" description="Low complexity" evidence="1">
    <location>
        <begin position="42"/>
        <end position="59"/>
    </location>
</feature>
<keyword evidence="4" id="KW-1185">Reference proteome</keyword>
<dbReference type="EMBL" id="KQ990553">
    <property type="protein sequence ID" value="KZV53050.1"/>
    <property type="molecule type" value="Genomic_DNA"/>
</dbReference>